<evidence type="ECO:0000313" key="1">
    <source>
        <dbReference type="EMBL" id="GCE43690.1"/>
    </source>
</evidence>
<name>A0A402CJ64_RHOWR</name>
<protein>
    <submittedName>
        <fullName evidence="1">Uncharacterized protein</fullName>
    </submittedName>
</protein>
<sequence length="42" mass="4585">MLLLHLLGGLTDEEVDIIVAEELDLLANGEERSLGPRTLVRA</sequence>
<dbReference type="RefSeq" id="WP_257890758.1">
    <property type="nucleotide sequence ID" value="NZ_BHYM01000079.1"/>
</dbReference>
<organism evidence="1 2">
    <name type="scientific">Rhodococcus wratislaviensis</name>
    <name type="common">Tsukamurella wratislaviensis</name>
    <dbReference type="NCBI Taxonomy" id="44752"/>
    <lineage>
        <taxon>Bacteria</taxon>
        <taxon>Bacillati</taxon>
        <taxon>Actinomycetota</taxon>
        <taxon>Actinomycetes</taxon>
        <taxon>Mycobacteriales</taxon>
        <taxon>Nocardiaceae</taxon>
        <taxon>Rhodococcus</taxon>
    </lineage>
</organism>
<dbReference type="EMBL" id="BHYM01000079">
    <property type="protein sequence ID" value="GCE43690.1"/>
    <property type="molecule type" value="Genomic_DNA"/>
</dbReference>
<dbReference type="Proteomes" id="UP000287519">
    <property type="component" value="Unassembled WGS sequence"/>
</dbReference>
<proteinExistence type="predicted"/>
<reference evidence="1 2" key="1">
    <citation type="submission" date="2018-11" db="EMBL/GenBank/DDBJ databases">
        <title>Microbial catabolism of amino acid.</title>
        <authorList>
            <person name="Hibi M."/>
            <person name="Ogawa J."/>
        </authorList>
    </citation>
    <scope>NUCLEOTIDE SEQUENCE [LARGE SCALE GENOMIC DNA]</scope>
    <source>
        <strain evidence="1 2">C31-06</strain>
    </source>
</reference>
<evidence type="ECO:0000313" key="2">
    <source>
        <dbReference type="Proteomes" id="UP000287519"/>
    </source>
</evidence>
<gene>
    <name evidence="1" type="ORF">Rhow_007920</name>
</gene>
<comment type="caution">
    <text evidence="1">The sequence shown here is derived from an EMBL/GenBank/DDBJ whole genome shotgun (WGS) entry which is preliminary data.</text>
</comment>
<keyword evidence="2" id="KW-1185">Reference proteome</keyword>
<dbReference type="AlphaFoldDB" id="A0A402CJ64"/>
<accession>A0A402CJ64</accession>